<accession>A0A8X7C689</accession>
<sequence>MFRVSESADCPSRGFSKAAFAPKGGKVPVGCIFRQEWPISDVEVDANEVEGKERRASDLYDEFFKQILKGIIFPPIVEITSVGGSTFHSVGYPICKKG</sequence>
<dbReference type="Proteomes" id="UP000886998">
    <property type="component" value="Unassembled WGS sequence"/>
</dbReference>
<evidence type="ECO:0000313" key="3">
    <source>
        <dbReference type="Proteomes" id="UP000886998"/>
    </source>
</evidence>
<evidence type="ECO:0000256" key="1">
    <source>
        <dbReference type="SAM" id="MobiDB-lite"/>
    </source>
</evidence>
<gene>
    <name evidence="2" type="ORF">TNIN_458811</name>
</gene>
<name>A0A8X7C689_9ARAC</name>
<feature type="region of interest" description="Disordered" evidence="1">
    <location>
        <begin position="1"/>
        <end position="24"/>
    </location>
</feature>
<protein>
    <submittedName>
        <fullName evidence="2">Uncharacterized protein</fullName>
    </submittedName>
</protein>
<reference evidence="2" key="1">
    <citation type="submission" date="2020-08" db="EMBL/GenBank/DDBJ databases">
        <title>Multicomponent nature underlies the extraordinary mechanical properties of spider dragline silk.</title>
        <authorList>
            <person name="Kono N."/>
            <person name="Nakamura H."/>
            <person name="Mori M."/>
            <person name="Yoshida Y."/>
            <person name="Ohtoshi R."/>
            <person name="Malay A.D."/>
            <person name="Moran D.A.P."/>
            <person name="Tomita M."/>
            <person name="Numata K."/>
            <person name="Arakawa K."/>
        </authorList>
    </citation>
    <scope>NUCLEOTIDE SEQUENCE</scope>
</reference>
<organism evidence="2 3">
    <name type="scientific">Trichonephila inaurata madagascariensis</name>
    <dbReference type="NCBI Taxonomy" id="2747483"/>
    <lineage>
        <taxon>Eukaryota</taxon>
        <taxon>Metazoa</taxon>
        <taxon>Ecdysozoa</taxon>
        <taxon>Arthropoda</taxon>
        <taxon>Chelicerata</taxon>
        <taxon>Arachnida</taxon>
        <taxon>Araneae</taxon>
        <taxon>Araneomorphae</taxon>
        <taxon>Entelegynae</taxon>
        <taxon>Araneoidea</taxon>
        <taxon>Nephilidae</taxon>
        <taxon>Trichonephila</taxon>
        <taxon>Trichonephila inaurata</taxon>
    </lineage>
</organism>
<dbReference type="AlphaFoldDB" id="A0A8X7C689"/>
<dbReference type="EMBL" id="BMAV01010386">
    <property type="protein sequence ID" value="GFY55443.1"/>
    <property type="molecule type" value="Genomic_DNA"/>
</dbReference>
<comment type="caution">
    <text evidence="2">The sequence shown here is derived from an EMBL/GenBank/DDBJ whole genome shotgun (WGS) entry which is preliminary data.</text>
</comment>
<proteinExistence type="predicted"/>
<evidence type="ECO:0000313" key="2">
    <source>
        <dbReference type="EMBL" id="GFY55443.1"/>
    </source>
</evidence>
<keyword evidence="3" id="KW-1185">Reference proteome</keyword>